<evidence type="ECO:0000256" key="2">
    <source>
        <dbReference type="ARBA" id="ARBA00022525"/>
    </source>
</evidence>
<feature type="signal peptide" evidence="5">
    <location>
        <begin position="1"/>
        <end position="22"/>
    </location>
</feature>
<accession>A0A8H2XFR5</accession>
<dbReference type="EMBL" id="CAJMXA010000223">
    <property type="protein sequence ID" value="CAE6421790.1"/>
    <property type="molecule type" value="Genomic_DNA"/>
</dbReference>
<comment type="subcellular location">
    <subcellularLocation>
        <location evidence="1">Secreted</location>
    </subcellularLocation>
</comment>
<dbReference type="EMBL" id="CAJMXA010001103">
    <property type="protein sequence ID" value="CAE6451345.1"/>
    <property type="molecule type" value="Genomic_DNA"/>
</dbReference>
<evidence type="ECO:0000259" key="6">
    <source>
        <dbReference type="PROSITE" id="PS52012"/>
    </source>
</evidence>
<evidence type="ECO:0000313" key="8">
    <source>
        <dbReference type="EMBL" id="CAE6451345.1"/>
    </source>
</evidence>
<evidence type="ECO:0000256" key="5">
    <source>
        <dbReference type="SAM" id="SignalP"/>
    </source>
</evidence>
<dbReference type="InterPro" id="IPR008427">
    <property type="entry name" value="Extracellular_membr_CFEM_dom"/>
</dbReference>
<dbReference type="PROSITE" id="PS52012">
    <property type="entry name" value="CFEM"/>
    <property type="match status" value="1"/>
</dbReference>
<proteinExistence type="predicted"/>
<sequence length="114" mass="12405">MFHRLSFFIVALFMLFATVAKADYPACGQPCVGVSAHGSCSLTDNTCLCQNSSYCNDTNECFRTSCSPTDWRAAYDYSVSLCAAAGVTTGNIANPPTKRSLAPAHVRHRMSRRL</sequence>
<protein>
    <recommendedName>
        <fullName evidence="6">CFEM domain-containing protein</fullName>
    </recommendedName>
</protein>
<name>A0A8H2XFR5_9AGAM</name>
<evidence type="ECO:0000256" key="3">
    <source>
        <dbReference type="ARBA" id="ARBA00022729"/>
    </source>
</evidence>
<feature type="domain" description="CFEM" evidence="6">
    <location>
        <begin position="1"/>
        <end position="109"/>
    </location>
</feature>
<evidence type="ECO:0000256" key="1">
    <source>
        <dbReference type="ARBA" id="ARBA00004613"/>
    </source>
</evidence>
<gene>
    <name evidence="7" type="ORF">RDB_LOCUS13049</name>
    <name evidence="8" type="ORF">RDB_LOCUS50481</name>
</gene>
<reference evidence="7" key="1">
    <citation type="submission" date="2021-01" db="EMBL/GenBank/DDBJ databases">
        <authorList>
            <person name="Kaushik A."/>
        </authorList>
    </citation>
    <scope>NUCLEOTIDE SEQUENCE</scope>
    <source>
        <strain evidence="7">AG6-10EEA</strain>
    </source>
</reference>
<keyword evidence="3 5" id="KW-0732">Signal</keyword>
<evidence type="ECO:0000256" key="4">
    <source>
        <dbReference type="ARBA" id="ARBA00023157"/>
    </source>
</evidence>
<evidence type="ECO:0000313" key="7">
    <source>
        <dbReference type="EMBL" id="CAE6421790.1"/>
    </source>
</evidence>
<dbReference type="Proteomes" id="UP000663853">
    <property type="component" value="Unassembled WGS sequence"/>
</dbReference>
<organism evidence="7 9">
    <name type="scientific">Rhizoctonia solani</name>
    <dbReference type="NCBI Taxonomy" id="456999"/>
    <lineage>
        <taxon>Eukaryota</taxon>
        <taxon>Fungi</taxon>
        <taxon>Dikarya</taxon>
        <taxon>Basidiomycota</taxon>
        <taxon>Agaricomycotina</taxon>
        <taxon>Agaricomycetes</taxon>
        <taxon>Cantharellales</taxon>
        <taxon>Ceratobasidiaceae</taxon>
        <taxon>Rhizoctonia</taxon>
    </lineage>
</organism>
<comment type="caution">
    <text evidence="7">The sequence shown here is derived from an EMBL/GenBank/DDBJ whole genome shotgun (WGS) entry which is preliminary data.</text>
</comment>
<dbReference type="GO" id="GO:0005576">
    <property type="term" value="C:extracellular region"/>
    <property type="evidence" value="ECO:0007669"/>
    <property type="project" value="UniProtKB-SubCell"/>
</dbReference>
<keyword evidence="4" id="KW-1015">Disulfide bond</keyword>
<feature type="chain" id="PRO_5035704811" description="CFEM domain-containing protein" evidence="5">
    <location>
        <begin position="23"/>
        <end position="114"/>
    </location>
</feature>
<evidence type="ECO:0000313" key="9">
    <source>
        <dbReference type="Proteomes" id="UP000663853"/>
    </source>
</evidence>
<keyword evidence="2" id="KW-0964">Secreted</keyword>
<dbReference type="AlphaFoldDB" id="A0A8H2XFR5"/>
<dbReference type="Pfam" id="PF05730">
    <property type="entry name" value="CFEM"/>
    <property type="match status" value="1"/>
</dbReference>